<dbReference type="SUPFAM" id="SSF51445">
    <property type="entry name" value="(Trans)glycosidases"/>
    <property type="match status" value="1"/>
</dbReference>
<feature type="domain" description="Asl1-like glycosyl hydrolase catalytic" evidence="4">
    <location>
        <begin position="140"/>
        <end position="366"/>
    </location>
</feature>
<keyword evidence="6" id="KW-1185">Reference proteome</keyword>
<comment type="caution">
    <text evidence="5">The sequence shown here is derived from an EMBL/GenBank/DDBJ whole genome shotgun (WGS) entry which is preliminary data.</text>
</comment>
<reference evidence="5 6" key="1">
    <citation type="submission" date="2018-11" db="EMBL/GenBank/DDBJ databases">
        <authorList>
            <consortium name="Pathogen Informatics"/>
        </authorList>
    </citation>
    <scope>NUCLEOTIDE SEQUENCE [LARGE SCALE GENOMIC DNA]</scope>
    <source>
        <strain evidence="5 6">NCTC10913</strain>
    </source>
</reference>
<keyword evidence="1" id="KW-0677">Repeat</keyword>
<feature type="compositionally biased region" description="Low complexity" evidence="3">
    <location>
        <begin position="538"/>
        <end position="557"/>
    </location>
</feature>
<dbReference type="RefSeq" id="WP_125147525.1">
    <property type="nucleotide sequence ID" value="NZ_UYIN01000001.1"/>
</dbReference>
<protein>
    <submittedName>
        <fullName evidence="5">Surface protein PspC</fullName>
        <ecNumber evidence="5">3.5.1.28</ecNumber>
    </submittedName>
</protein>
<dbReference type="InterPro" id="IPR018337">
    <property type="entry name" value="Cell_wall/Cho-bd_repeat"/>
</dbReference>
<dbReference type="SUPFAM" id="SSF69360">
    <property type="entry name" value="Cell wall binding repeat"/>
    <property type="match status" value="1"/>
</dbReference>
<dbReference type="Pfam" id="PF11790">
    <property type="entry name" value="Glyco_hydro_cc"/>
    <property type="match status" value="1"/>
</dbReference>
<dbReference type="Pfam" id="PF01473">
    <property type="entry name" value="Choline_bind_1"/>
    <property type="match status" value="3"/>
</dbReference>
<dbReference type="InterPro" id="IPR017853">
    <property type="entry name" value="GH"/>
</dbReference>
<dbReference type="EMBL" id="UYIN01000001">
    <property type="protein sequence ID" value="VDG69492.1"/>
    <property type="molecule type" value="Genomic_DNA"/>
</dbReference>
<evidence type="ECO:0000313" key="6">
    <source>
        <dbReference type="Proteomes" id="UP000277570"/>
    </source>
</evidence>
<dbReference type="EC" id="3.5.1.28" evidence="5"/>
<dbReference type="InterPro" id="IPR053183">
    <property type="entry name" value="ASL1"/>
</dbReference>
<feature type="repeat" description="Cell wall-binding" evidence="2">
    <location>
        <begin position="672"/>
        <end position="692"/>
    </location>
</feature>
<evidence type="ECO:0000256" key="2">
    <source>
        <dbReference type="PROSITE-ProRule" id="PRU00591"/>
    </source>
</evidence>
<evidence type="ECO:0000256" key="1">
    <source>
        <dbReference type="ARBA" id="ARBA00022737"/>
    </source>
</evidence>
<dbReference type="PROSITE" id="PS51170">
    <property type="entry name" value="CW"/>
    <property type="match status" value="3"/>
</dbReference>
<feature type="region of interest" description="Disordered" evidence="3">
    <location>
        <begin position="538"/>
        <end position="574"/>
    </location>
</feature>
<dbReference type="PANTHER" id="PTHR34154:SF3">
    <property type="entry name" value="ALKALI-SENSITIVE LINKAGE PROTEIN 1"/>
    <property type="match status" value="1"/>
</dbReference>
<proteinExistence type="predicted"/>
<evidence type="ECO:0000259" key="4">
    <source>
        <dbReference type="Pfam" id="PF11790"/>
    </source>
</evidence>
<evidence type="ECO:0000256" key="3">
    <source>
        <dbReference type="SAM" id="MobiDB-lite"/>
    </source>
</evidence>
<gene>
    <name evidence="5" type="primary">lytA_1</name>
    <name evidence="5" type="ORF">NCTC10913_00158</name>
</gene>
<dbReference type="InterPro" id="IPR024655">
    <property type="entry name" value="Asl1_glyco_hydro_catalytic"/>
</dbReference>
<dbReference type="Gene3D" id="2.10.270.10">
    <property type="entry name" value="Cholin Binding"/>
    <property type="match status" value="2"/>
</dbReference>
<keyword evidence="5" id="KW-0378">Hydrolase</keyword>
<dbReference type="PANTHER" id="PTHR34154">
    <property type="entry name" value="ALKALI-SENSITIVE LINKAGE PROTEIN 1"/>
    <property type="match status" value="1"/>
</dbReference>
<feature type="repeat" description="Cell wall-binding" evidence="2">
    <location>
        <begin position="715"/>
        <end position="735"/>
    </location>
</feature>
<dbReference type="Pfam" id="PF19127">
    <property type="entry name" value="Choline_bind_3"/>
    <property type="match status" value="1"/>
</dbReference>
<dbReference type="Gene3D" id="3.20.20.80">
    <property type="entry name" value="Glycosidases"/>
    <property type="match status" value="1"/>
</dbReference>
<dbReference type="GO" id="GO:0008745">
    <property type="term" value="F:N-acetylmuramoyl-L-alanine amidase activity"/>
    <property type="evidence" value="ECO:0007669"/>
    <property type="project" value="UniProtKB-EC"/>
</dbReference>
<feature type="repeat" description="Cell wall-binding" evidence="2">
    <location>
        <begin position="627"/>
        <end position="647"/>
    </location>
</feature>
<accession>A0ABY6SN01</accession>
<evidence type="ECO:0000313" key="5">
    <source>
        <dbReference type="EMBL" id="VDG69492.1"/>
    </source>
</evidence>
<name>A0ABY6SN01_9CLOT</name>
<dbReference type="Proteomes" id="UP000277570">
    <property type="component" value="Unassembled WGS sequence"/>
</dbReference>
<sequence>MKYMKKRLLSLLVIFVMGISMSISYIPVYAASYDAKNYVDWKNNAIIYPQAGQLVAAGPIYLQWNKLDDAIKYNVYIDDNFQGYVDATNDDVIEYEIYSTSVASHKLKIVAELADGKNVTANIRTFYVSKKGMGSGMIDKVQESGLSWYYHWSTDPIDGADQKMQFVPMIWGEGEYGPNWLKNPDNKKYKTILGFNEPDFKDQSNMSVDTAIEEWPSFMESGLRVGSPATGVAAPWSNDWFKPFMEKIDEDSNLDVDFIAVHCYLDGPWADTFLEMIDDCYEKYHKPIWITEFGIAEWNQGKWNTNNPDALRDIAEFMKKVIPALDKREYVERYAWFPFDPTDKYGGASGLYDMNTGKLNSLGKVYRNLGNPKGYTLPNLDGSIDQESIPKDIVVDDGYAELPTDPENPEQETSKAPTVNGKIYTSTTTINGRAGGNANIKLFVEEIIETNNITASEQEIIETDNTTTSEQVTIKTNNATTSEQVTIKTEEKEIASTIADKYGNWTAKIPAQKENTIIKVTAKEEGKLESSISVKVSKYSSSSSGSGSKSSSSSSKNSNDKITTGEEINTDIKDTNNMEKNVGWVEDKDNKTWYYFDSISGEKKTGWHRDANTGKWYMLDRKTGAMITGWFNDLNGKWYYLDGSSGEMKTGWYRDVNTGKWYILDRKSGEMITNWFNDLNGKWYYLDTNSGEMKKGWILDGNKKWYHLGTSGAMTIGWIKDTDGKWYYMYSDGSMAYDTYIDRYYVNFNGAYKEY</sequence>
<organism evidence="5 6">
    <name type="scientific">Clostridium carnis</name>
    <dbReference type="NCBI Taxonomy" id="1530"/>
    <lineage>
        <taxon>Bacteria</taxon>
        <taxon>Bacillati</taxon>
        <taxon>Bacillota</taxon>
        <taxon>Clostridia</taxon>
        <taxon>Eubacteriales</taxon>
        <taxon>Clostridiaceae</taxon>
        <taxon>Clostridium</taxon>
    </lineage>
</organism>